<dbReference type="RefSeq" id="WP_332082945.1">
    <property type="nucleotide sequence ID" value="NZ_JAZHYN010000065.1"/>
</dbReference>
<name>A0ABU7XKK1_9HYPH</name>
<reference evidence="1 2" key="1">
    <citation type="submission" date="2024-02" db="EMBL/GenBank/DDBJ databases">
        <authorList>
            <person name="Grouzdev D."/>
        </authorList>
    </citation>
    <scope>NUCLEOTIDE SEQUENCE [LARGE SCALE GENOMIC DNA]</scope>
    <source>
        <strain evidence="1 2">9N</strain>
    </source>
</reference>
<protein>
    <submittedName>
        <fullName evidence="1">DUF6477 family protein</fullName>
    </submittedName>
</protein>
<organism evidence="1 2">
    <name type="scientific">Methylocystis borbori</name>
    <dbReference type="NCBI Taxonomy" id="3118750"/>
    <lineage>
        <taxon>Bacteria</taxon>
        <taxon>Pseudomonadati</taxon>
        <taxon>Pseudomonadota</taxon>
        <taxon>Alphaproteobacteria</taxon>
        <taxon>Hyphomicrobiales</taxon>
        <taxon>Methylocystaceae</taxon>
        <taxon>Methylocystis</taxon>
    </lineage>
</organism>
<evidence type="ECO:0000313" key="1">
    <source>
        <dbReference type="EMBL" id="MEF3367911.1"/>
    </source>
</evidence>
<evidence type="ECO:0000313" key="2">
    <source>
        <dbReference type="Proteomes" id="UP001350748"/>
    </source>
</evidence>
<gene>
    <name evidence="1" type="ORF">V3H18_15360</name>
</gene>
<dbReference type="EMBL" id="JAZHYN010000065">
    <property type="protein sequence ID" value="MEF3367911.1"/>
    <property type="molecule type" value="Genomic_DNA"/>
</dbReference>
<proteinExistence type="predicted"/>
<accession>A0ABU7XKK1</accession>
<dbReference type="Pfam" id="PF20083">
    <property type="entry name" value="DUF6477"/>
    <property type="match status" value="1"/>
</dbReference>
<sequence length="113" mass="12753">MTQQFDAPVHGLRQFRPPRFEAEARSALDAALAAGLEGYDRLSALARFPRLSAEIIASETPQAARSALKEIERAMRSERARRGHWSYDLNRHIALLIAHRAETARLHRLLGRA</sequence>
<dbReference type="Proteomes" id="UP001350748">
    <property type="component" value="Unassembled WGS sequence"/>
</dbReference>
<keyword evidence="2" id="KW-1185">Reference proteome</keyword>
<comment type="caution">
    <text evidence="1">The sequence shown here is derived from an EMBL/GenBank/DDBJ whole genome shotgun (WGS) entry which is preliminary data.</text>
</comment>
<dbReference type="InterPro" id="IPR045516">
    <property type="entry name" value="DUF6477"/>
</dbReference>